<sequence>MKIKYLILSALCFSLTLSCKKTDKIDLPPPINLNSQKQATNPKNPYTVINMRKAFAKLLIGDVQLIRNDKASFVKGKVMFTEGKQALGINKQLNTEQSETITQNGITATHYYIKFIPRDEADYNKLKVDSNLVIYPFPLDNEIATYSGSYRDPEVAPGVPTYQYAAVPIAYVLPDVPYIKLEDLYLPNEQDKNSLVTVNGTGGSSYTVTVQQLVQQALCDGEGPIDPPVVSVTKANNENLNSSSQSLNSNRNIVQSSSYKLPVISLLPPPDEDPCDGSSSGGPYPPDDEFRNGENWRPNGRITLYDDVKKQTIGVEGIKVRARRWFTTYTGITDAAGYYAVDGWYTRPANYWLDFERYDFSVNDHHGGPREISGPKIEAAWNVDFTGYDKFCGEIFRAAHHYYYRDIQGLRRPPQNSFWETQVKLAAFDWYLNSDNGSMWAGRNDLLGSLIHIYHPQQNSMDTYATTIHELAHAVHWDMSDRVVGAALTNYGLTELRVCETWARGVQWVLTKMEYPEYVGGAPSADYTNIVIDMIDDEVPTYPNPGSNRGHNGALDQVEGYSIVQIQNALCNQTSWNGWKNNIKNLYINGTENNLDALFTNWGNF</sequence>
<dbReference type="EMBL" id="FOPP01000009">
    <property type="protein sequence ID" value="SFH34768.1"/>
    <property type="molecule type" value="Genomic_DNA"/>
</dbReference>
<gene>
    <name evidence="2" type="ORF">SAMN04489864_109104</name>
</gene>
<name>A0A1I2ZA36_9SPHI</name>
<evidence type="ECO:0000256" key="1">
    <source>
        <dbReference type="SAM" id="MobiDB-lite"/>
    </source>
</evidence>
<feature type="region of interest" description="Disordered" evidence="1">
    <location>
        <begin position="270"/>
        <end position="296"/>
    </location>
</feature>
<dbReference type="Proteomes" id="UP000199666">
    <property type="component" value="Unassembled WGS sequence"/>
</dbReference>
<dbReference type="AlphaFoldDB" id="A0A1I2ZA36"/>
<evidence type="ECO:0000313" key="3">
    <source>
        <dbReference type="Proteomes" id="UP000199666"/>
    </source>
</evidence>
<dbReference type="PROSITE" id="PS51257">
    <property type="entry name" value="PROKAR_LIPOPROTEIN"/>
    <property type="match status" value="1"/>
</dbReference>
<dbReference type="OrthoDB" id="1489647at2"/>
<accession>A0A1I2ZA36</accession>
<organism evidence="2 3">
    <name type="scientific">Pedobacter insulae</name>
    <dbReference type="NCBI Taxonomy" id="414048"/>
    <lineage>
        <taxon>Bacteria</taxon>
        <taxon>Pseudomonadati</taxon>
        <taxon>Bacteroidota</taxon>
        <taxon>Sphingobacteriia</taxon>
        <taxon>Sphingobacteriales</taxon>
        <taxon>Sphingobacteriaceae</taxon>
        <taxon>Pedobacter</taxon>
    </lineage>
</organism>
<proteinExistence type="predicted"/>
<dbReference type="RefSeq" id="WP_090996031.1">
    <property type="nucleotide sequence ID" value="NZ_FOPP01000009.1"/>
</dbReference>
<reference evidence="2 3" key="1">
    <citation type="submission" date="2016-10" db="EMBL/GenBank/DDBJ databases">
        <authorList>
            <person name="de Groot N.N."/>
        </authorList>
    </citation>
    <scope>NUCLEOTIDE SEQUENCE [LARGE SCALE GENOMIC DNA]</scope>
    <source>
        <strain evidence="2 3">DSM 18684</strain>
    </source>
</reference>
<evidence type="ECO:0000313" key="2">
    <source>
        <dbReference type="EMBL" id="SFH34768.1"/>
    </source>
</evidence>
<protein>
    <submittedName>
        <fullName evidence="2">Uncharacterized protein</fullName>
    </submittedName>
</protein>
<dbReference type="STRING" id="414048.SAMN04489864_109104"/>
<keyword evidence="3" id="KW-1185">Reference proteome</keyword>